<accession>A0A975GG89</accession>
<keyword evidence="5" id="KW-0812">Transmembrane</keyword>
<organism evidence="8 9">
    <name type="scientific">Desulfonema limicola</name>
    <dbReference type="NCBI Taxonomy" id="45656"/>
    <lineage>
        <taxon>Bacteria</taxon>
        <taxon>Pseudomonadati</taxon>
        <taxon>Thermodesulfobacteriota</taxon>
        <taxon>Desulfobacteria</taxon>
        <taxon>Desulfobacterales</taxon>
        <taxon>Desulfococcaceae</taxon>
        <taxon>Desulfonema</taxon>
    </lineage>
</organism>
<proteinExistence type="inferred from homology"/>
<evidence type="ECO:0000313" key="8">
    <source>
        <dbReference type="EMBL" id="QTA80036.1"/>
    </source>
</evidence>
<evidence type="ECO:0000313" key="9">
    <source>
        <dbReference type="Proteomes" id="UP000663720"/>
    </source>
</evidence>
<evidence type="ECO:0000259" key="6">
    <source>
        <dbReference type="PROSITE" id="PS50111"/>
    </source>
</evidence>
<evidence type="ECO:0000256" key="2">
    <source>
        <dbReference type="ARBA" id="ARBA00029447"/>
    </source>
</evidence>
<dbReference type="KEGG" id="dli:dnl_23220"/>
<dbReference type="AlphaFoldDB" id="A0A975GG89"/>
<keyword evidence="5" id="KW-0472">Membrane</keyword>
<keyword evidence="5" id="KW-1133">Transmembrane helix</keyword>
<dbReference type="GO" id="GO:0016020">
    <property type="term" value="C:membrane"/>
    <property type="evidence" value="ECO:0007669"/>
    <property type="project" value="InterPro"/>
</dbReference>
<dbReference type="PANTHER" id="PTHR32089:SF112">
    <property type="entry name" value="LYSOZYME-LIKE PROTEIN-RELATED"/>
    <property type="match status" value="1"/>
</dbReference>
<dbReference type="PROSITE" id="PS50111">
    <property type="entry name" value="CHEMOTAXIS_TRANSDUC_2"/>
    <property type="match status" value="1"/>
</dbReference>
<evidence type="ECO:0000256" key="5">
    <source>
        <dbReference type="SAM" id="Phobius"/>
    </source>
</evidence>
<dbReference type="PROSITE" id="PS50885">
    <property type="entry name" value="HAMP"/>
    <property type="match status" value="1"/>
</dbReference>
<dbReference type="CDD" id="cd06225">
    <property type="entry name" value="HAMP"/>
    <property type="match status" value="1"/>
</dbReference>
<keyword evidence="9" id="KW-1185">Reference proteome</keyword>
<dbReference type="SMART" id="SM00283">
    <property type="entry name" value="MA"/>
    <property type="match status" value="1"/>
</dbReference>
<comment type="similarity">
    <text evidence="2">Belongs to the methyl-accepting chemotaxis (MCP) protein family.</text>
</comment>
<evidence type="ECO:0000256" key="4">
    <source>
        <dbReference type="SAM" id="Coils"/>
    </source>
</evidence>
<feature type="coiled-coil region" evidence="4">
    <location>
        <begin position="167"/>
        <end position="194"/>
    </location>
</feature>
<dbReference type="SMART" id="SM00304">
    <property type="entry name" value="HAMP"/>
    <property type="match status" value="2"/>
</dbReference>
<keyword evidence="1 3" id="KW-0807">Transducer</keyword>
<dbReference type="PANTHER" id="PTHR32089">
    <property type="entry name" value="METHYL-ACCEPTING CHEMOTAXIS PROTEIN MCPB"/>
    <property type="match status" value="1"/>
</dbReference>
<dbReference type="InterPro" id="IPR004089">
    <property type="entry name" value="MCPsignal_dom"/>
</dbReference>
<dbReference type="GO" id="GO:0007165">
    <property type="term" value="P:signal transduction"/>
    <property type="evidence" value="ECO:0007669"/>
    <property type="project" value="UniProtKB-KW"/>
</dbReference>
<evidence type="ECO:0000256" key="3">
    <source>
        <dbReference type="PROSITE-ProRule" id="PRU00284"/>
    </source>
</evidence>
<protein>
    <submittedName>
        <fullName evidence="8">Methyl-accepting chemotaxis signailing-domain-containing protein, HAMP domain-containing</fullName>
    </submittedName>
</protein>
<feature type="transmembrane region" description="Helical" evidence="5">
    <location>
        <begin position="201"/>
        <end position="222"/>
    </location>
</feature>
<name>A0A975GG89_9BACT</name>
<evidence type="ECO:0000256" key="1">
    <source>
        <dbReference type="ARBA" id="ARBA00023224"/>
    </source>
</evidence>
<dbReference type="Pfam" id="PF00015">
    <property type="entry name" value="MCPsignal"/>
    <property type="match status" value="1"/>
</dbReference>
<reference evidence="8" key="1">
    <citation type="journal article" date="2021" name="Microb. Physiol.">
        <title>Proteogenomic Insights into the Physiology of Marine, Sulfate-Reducing, Filamentous Desulfonema limicola and Desulfonema magnum.</title>
        <authorList>
            <person name="Schnaars V."/>
            <person name="Wohlbrand L."/>
            <person name="Scheve S."/>
            <person name="Hinrichs C."/>
            <person name="Reinhardt R."/>
            <person name="Rabus R."/>
        </authorList>
    </citation>
    <scope>NUCLEOTIDE SEQUENCE</scope>
    <source>
        <strain evidence="8">5ac10</strain>
    </source>
</reference>
<feature type="domain" description="HAMP" evidence="7">
    <location>
        <begin position="220"/>
        <end position="272"/>
    </location>
</feature>
<dbReference type="InterPro" id="IPR003660">
    <property type="entry name" value="HAMP_dom"/>
</dbReference>
<dbReference type="PROSITE" id="PS51257">
    <property type="entry name" value="PROKAR_LIPOPROTEIN"/>
    <property type="match status" value="1"/>
</dbReference>
<sequence length="551" mass="61124">MKTRSLSASISAAACSIVCILLLVSLAVSEHFKKNHDRIIEQRYLQNIHDTSAAREKQEKTSLYENICFNTQILSLITAKYLYDFDIDELKNILSAYMHYPEIRAIAVFNEQDNPVAAMWKEPDIKQDTGLPGKFDKDDPLSVFSELLINREKIGYLQIWYSENKLKKNILTARQKLLAEAEKFQKESEKQHKNFIMWQRIGVLFIILSLTICLMVLIRILVLKPLGILSEAVTSLSKLDLTCQIQFKRKDEIGRLLSSINNMISILKEIVSSVHGITGNLNLSSVKIMNAIKGQAVAETSLSASVSEISSAMTKLTSSSDEIAEHSALVAEIAEGALINSKEGTGFVKKVLNKMDEIHDDNQKTIAELTTLSKRSEDISEIMNLINNISDQTKIVAFNAAIEASAAGDSGKRFGVVASEIRRLAVSITDSTENIENKLNEITSSVYNLMSSSQNSSTLIQEGVQYSHQTSLKLKEIVNRIRAAAEASIEISSSTQQQSAAEKQINAELLEIKNSASQTLDAVKHISLISSDLTDMSAGLNQIMNEFNLDK</sequence>
<evidence type="ECO:0000259" key="7">
    <source>
        <dbReference type="PROSITE" id="PS50885"/>
    </source>
</evidence>
<keyword evidence="4" id="KW-0175">Coiled coil</keyword>
<dbReference type="EMBL" id="CP061799">
    <property type="protein sequence ID" value="QTA80036.1"/>
    <property type="molecule type" value="Genomic_DNA"/>
</dbReference>
<dbReference type="Pfam" id="PF00672">
    <property type="entry name" value="HAMP"/>
    <property type="match status" value="1"/>
</dbReference>
<dbReference type="Proteomes" id="UP000663720">
    <property type="component" value="Chromosome"/>
</dbReference>
<dbReference type="Gene3D" id="1.10.287.950">
    <property type="entry name" value="Methyl-accepting chemotaxis protein"/>
    <property type="match status" value="1"/>
</dbReference>
<feature type="domain" description="Methyl-accepting transducer" evidence="6">
    <location>
        <begin position="277"/>
        <end position="513"/>
    </location>
</feature>
<dbReference type="SUPFAM" id="SSF58104">
    <property type="entry name" value="Methyl-accepting chemotaxis protein (MCP) signaling domain"/>
    <property type="match status" value="1"/>
</dbReference>
<gene>
    <name evidence="8" type="ORF">dnl_23220</name>
</gene>
<dbReference type="RefSeq" id="WP_207691713.1">
    <property type="nucleotide sequence ID" value="NZ_CP061799.1"/>
</dbReference>